<dbReference type="Proteomes" id="UP001165186">
    <property type="component" value="Unassembled WGS sequence"/>
</dbReference>
<name>A0ACB5SPZ5_9PEZI</name>
<keyword evidence="2" id="KW-1185">Reference proteome</keyword>
<evidence type="ECO:0000313" key="1">
    <source>
        <dbReference type="EMBL" id="GME52333.1"/>
    </source>
</evidence>
<proteinExistence type="predicted"/>
<organism evidence="1 2">
    <name type="scientific">Neofusicoccum parvum</name>
    <dbReference type="NCBI Taxonomy" id="310453"/>
    <lineage>
        <taxon>Eukaryota</taxon>
        <taxon>Fungi</taxon>
        <taxon>Dikarya</taxon>
        <taxon>Ascomycota</taxon>
        <taxon>Pezizomycotina</taxon>
        <taxon>Dothideomycetes</taxon>
        <taxon>Dothideomycetes incertae sedis</taxon>
        <taxon>Botryosphaeriales</taxon>
        <taxon>Botryosphaeriaceae</taxon>
        <taxon>Neofusicoccum</taxon>
    </lineage>
</organism>
<comment type="caution">
    <text evidence="1">The sequence shown here is derived from an EMBL/GenBank/DDBJ whole genome shotgun (WGS) entry which is preliminary data.</text>
</comment>
<sequence length="1826" mass="196494">MRQLSPSTGEAMQYGSGKALLEQVIHDILSEPVRWDILQGSLSRFLDHPVLGFGDRSATAGIATSLQAATGKRVDVVDPASKREKVPGGFDGQRIAVVGMSGRFPGASDIDELWELLASGRDVHKEIPKDRFDVATHFDPAGKKTNTSHSRYGCFIEQPGLFDARFFHMSPREATQTDPMHRLALVTAYEALEMSGFVLNSTPSTRSDRVGTFYGQTSDDWREVNAAQDIGTYFIPGGVRAFAPGRISYHFGFSGPSYSVDTACSSSLAAIQVACSSLKMGECDTAVAGGLNVLTAPDIFAGLSRGQFLSKTGPCKTWDAGADGYCRADGVGTVVLKRLDDAVADKDRIYGVILAAATNHSADAISITHPHAGNQAQLYESILHSADADPMDVSYVEMHGTGTQAGDLAETQSVANVFAPVGARGDLQALHIGAIKSNIGHSEAAAGVSALIKVLLMLQKSSIPPHVGIKSQLNPALPDFKARRVNIAFKSQPWLPRAGKPRMAFLNNFSAAGGNTAMLIQEHAHHSGPNGTDPRSSLPFVVSARSLQSLRKNILRLLQFLEESPEASMGSLSYTLTARRTSHNYRVGFAASSTDDLRKGLLAQAEVTGLSPVPSRPPRVAFAYTGQGAFYVNLARDLLKQSNVFSNALKHYDYLATSMGFPSIVPVIDASVDGESDPPPSVAQVATTCVQMALTRLWESWGVRPASVIGHSLGEYGALNAAGVLSDAETIYLVARRAQLLEEKCGAGTHAMLAVKASVAEIEAATHGHGFAYDIACINSAKDTVLASRLDQIHGLSDLLQQALYKCVTLNLPYAYHSAQLDPVLDEFEDLARGVVFNKPTIPVLSPLLARPIEGDSILTPEYLRRHAREPVDFAGALQKATDAGLIDANTVFVEVGPHPVCSKMIKAHFGVHAVALPSLHRDRSPWEVLSGTACALHCGGVGVDWRQFHRDFEPCHELLRLPAYSFEEKNYWIDYVNDWCLHKAEPRSALPDAAAPAVAADAPRALSSSVHRIVFEKFQDDGATVVAQTDLSTPEMRAAVLGHMVNDAGLCPSSLYADIAYTLGDYIAKLSRPGADVGLNCGQMEVVKPLILKENGPAQTLQISITADAGMNVAAIRYSSVNSAGKEIALHAECTLAFEDKAKWVDEWASNSYLIHGRIDQLKEMVSRGRADQVSRRMAYKLFSSLVSYDPKYQGMEEVVFDSANFEATARVAFQTKESDGRFLVNPFWIDSVAHLSGFILNGSDATDSKNFVYISHGWGSMRLARPLKQAAIYTSYVKMRPAENNTMAGDVYVIEEDEIIGVFRALKFQRIPRKVLNTLLPPNASANASPKAVPAESQTQKREHVNANVARPSQLQDLCEWESLGVDSLLSLQITGRLREALDIDLPSSIFLTTPTVGEFKKHLSGLAVGRSGSTSSSSSDSSDSDESDTRSDTSVETAAIPTPGPAAGSAPEIMTQIRGTISEQMGIPVEEISESADLVSLGVDSLMGICILGALRETAGLSLPSTLFQECHTIEAIAKFLDLNTTPARPNPTLPQPPREVSSGASAPPQKHHRATSVLLQGTRHATKKLFLFPDGSGSATSYAHLPPLSPAGATAVYGLNSPYMTDPSAFTTGIPGLAALYLAELRRRQPYGPYHLGGWSAGGIAAYEAAQQLFAAGERVATLVLFDSPNPVALPALPPRLHEFFADVGLLGTASGGGGEKKAADIPKWLVPHFGATIRALAAYRPVPVPRGVEPPRALAIWARWGVCRRPGVDARPERLPDEPRSMTWLLDNRTDFGGNGWEGLLGGVVETRVVDANHFTMMRDVEQLQEIARFVREFLAQ</sequence>
<accession>A0ACB5SPZ5</accession>
<dbReference type="EMBL" id="BSXG01000186">
    <property type="protein sequence ID" value="GME52333.1"/>
    <property type="molecule type" value="Genomic_DNA"/>
</dbReference>
<reference evidence="1" key="1">
    <citation type="submission" date="2024-09" db="EMBL/GenBank/DDBJ databases">
        <title>Draft Genome Sequences of Neofusicoccum parvum.</title>
        <authorList>
            <person name="Ashida A."/>
            <person name="Camagna M."/>
            <person name="Tanaka A."/>
            <person name="Takemoto D."/>
        </authorList>
    </citation>
    <scope>NUCLEOTIDE SEQUENCE</scope>
    <source>
        <strain evidence="1">PPO83</strain>
    </source>
</reference>
<gene>
    <name evidence="1" type="primary">g7197</name>
    <name evidence="1" type="ORF">NpPPO83_00007197</name>
</gene>
<evidence type="ECO:0000313" key="2">
    <source>
        <dbReference type="Proteomes" id="UP001165186"/>
    </source>
</evidence>
<protein>
    <submittedName>
        <fullName evidence="1">Uncharacterized protein HO173_010079</fullName>
    </submittedName>
</protein>